<dbReference type="Gene3D" id="3.40.50.10090">
    <property type="match status" value="2"/>
</dbReference>
<keyword evidence="12" id="KW-1185">Reference proteome</keyword>
<evidence type="ECO:0000256" key="4">
    <source>
        <dbReference type="ARBA" id="ARBA00023239"/>
    </source>
</evidence>
<dbReference type="GO" id="GO:0006780">
    <property type="term" value="P:uroporphyrinogen III biosynthetic process"/>
    <property type="evidence" value="ECO:0007669"/>
    <property type="project" value="UniProtKB-UniRule"/>
</dbReference>
<dbReference type="Pfam" id="PF02602">
    <property type="entry name" value="HEM4"/>
    <property type="match status" value="1"/>
</dbReference>
<dbReference type="GO" id="GO:0006782">
    <property type="term" value="P:protoporphyrinogen IX biosynthetic process"/>
    <property type="evidence" value="ECO:0007669"/>
    <property type="project" value="UniProtKB-UniRule"/>
</dbReference>
<dbReference type="AlphaFoldDB" id="A0A1H2Y6H3"/>
<evidence type="ECO:0000256" key="7">
    <source>
        <dbReference type="ARBA" id="ARBA00040167"/>
    </source>
</evidence>
<keyword evidence="5 9" id="KW-0627">Porphyrin biosynthesis</keyword>
<evidence type="ECO:0000313" key="12">
    <source>
        <dbReference type="Proteomes" id="UP000198500"/>
    </source>
</evidence>
<keyword evidence="4 9" id="KW-0456">Lyase</keyword>
<comment type="function">
    <text evidence="6 9">Catalyzes cyclization of the linear tetrapyrrole, hydroxymethylbilane, to the macrocyclic uroporphyrinogen III.</text>
</comment>
<evidence type="ECO:0000313" key="11">
    <source>
        <dbReference type="EMBL" id="SDX00802.1"/>
    </source>
</evidence>
<dbReference type="PANTHER" id="PTHR38042:SF1">
    <property type="entry name" value="UROPORPHYRINOGEN-III SYNTHASE, CHLOROPLASTIC"/>
    <property type="match status" value="1"/>
</dbReference>
<comment type="catalytic activity">
    <reaction evidence="8 9">
        <text>hydroxymethylbilane = uroporphyrinogen III + H2O</text>
        <dbReference type="Rhea" id="RHEA:18965"/>
        <dbReference type="ChEBI" id="CHEBI:15377"/>
        <dbReference type="ChEBI" id="CHEBI:57308"/>
        <dbReference type="ChEBI" id="CHEBI:57845"/>
        <dbReference type="EC" id="4.2.1.75"/>
    </reaction>
</comment>
<protein>
    <recommendedName>
        <fullName evidence="7 9">Uroporphyrinogen-III synthase</fullName>
        <ecNumber evidence="3 9">4.2.1.75</ecNumber>
    </recommendedName>
</protein>
<dbReference type="RefSeq" id="WP_092568949.1">
    <property type="nucleotide sequence ID" value="NZ_BMXH01000009.1"/>
</dbReference>
<evidence type="ECO:0000256" key="5">
    <source>
        <dbReference type="ARBA" id="ARBA00023244"/>
    </source>
</evidence>
<organism evidence="11 12">
    <name type="scientific">Aidingimonas halophila</name>
    <dbReference type="NCBI Taxonomy" id="574349"/>
    <lineage>
        <taxon>Bacteria</taxon>
        <taxon>Pseudomonadati</taxon>
        <taxon>Pseudomonadota</taxon>
        <taxon>Gammaproteobacteria</taxon>
        <taxon>Oceanospirillales</taxon>
        <taxon>Halomonadaceae</taxon>
        <taxon>Aidingimonas</taxon>
    </lineage>
</organism>
<comment type="similarity">
    <text evidence="2 9">Belongs to the uroporphyrinogen-III synthase family.</text>
</comment>
<proteinExistence type="inferred from homology"/>
<name>A0A1H2Y6H3_9GAMM</name>
<reference evidence="11 12" key="1">
    <citation type="submission" date="2016-10" db="EMBL/GenBank/DDBJ databases">
        <authorList>
            <person name="de Groot N.N."/>
        </authorList>
    </citation>
    <scope>NUCLEOTIDE SEQUENCE [LARGE SCALE GENOMIC DNA]</scope>
    <source>
        <strain evidence="11 12">DSM 19219</strain>
    </source>
</reference>
<gene>
    <name evidence="11" type="ORF">SAMN05443545_103383</name>
</gene>
<dbReference type="OrthoDB" id="9787650at2"/>
<evidence type="ECO:0000256" key="6">
    <source>
        <dbReference type="ARBA" id="ARBA00037589"/>
    </source>
</evidence>
<dbReference type="SUPFAM" id="SSF69618">
    <property type="entry name" value="HemD-like"/>
    <property type="match status" value="1"/>
</dbReference>
<evidence type="ECO:0000256" key="3">
    <source>
        <dbReference type="ARBA" id="ARBA00013109"/>
    </source>
</evidence>
<dbReference type="EMBL" id="FNNI01000003">
    <property type="protein sequence ID" value="SDX00802.1"/>
    <property type="molecule type" value="Genomic_DNA"/>
</dbReference>
<dbReference type="PANTHER" id="PTHR38042">
    <property type="entry name" value="UROPORPHYRINOGEN-III SYNTHASE, CHLOROPLASTIC"/>
    <property type="match status" value="1"/>
</dbReference>
<dbReference type="InterPro" id="IPR036108">
    <property type="entry name" value="4pyrrol_syn_uPrphyn_synt_sf"/>
</dbReference>
<dbReference type="Proteomes" id="UP000198500">
    <property type="component" value="Unassembled WGS sequence"/>
</dbReference>
<dbReference type="CDD" id="cd06578">
    <property type="entry name" value="HemD"/>
    <property type="match status" value="1"/>
</dbReference>
<dbReference type="InterPro" id="IPR003754">
    <property type="entry name" value="4pyrrol_synth_uPrphyn_synth"/>
</dbReference>
<evidence type="ECO:0000256" key="9">
    <source>
        <dbReference type="RuleBase" id="RU366031"/>
    </source>
</evidence>
<accession>A0A1H2Y6H3</accession>
<comment type="pathway">
    <text evidence="1 9">Porphyrin-containing compound metabolism; protoporphyrin-IX biosynthesis; coproporphyrinogen-III from 5-aminolevulinate: step 3/4.</text>
</comment>
<evidence type="ECO:0000256" key="1">
    <source>
        <dbReference type="ARBA" id="ARBA00004772"/>
    </source>
</evidence>
<evidence type="ECO:0000259" key="10">
    <source>
        <dbReference type="Pfam" id="PF02602"/>
    </source>
</evidence>
<evidence type="ECO:0000256" key="2">
    <source>
        <dbReference type="ARBA" id="ARBA00008133"/>
    </source>
</evidence>
<feature type="domain" description="Tetrapyrrole biosynthesis uroporphyrinogen III synthase" evidence="10">
    <location>
        <begin position="18"/>
        <end position="246"/>
    </location>
</feature>
<sequence>MRERPRVLVTRPGNRGEVLATTLSRYGLDPRPLALMHQQVLPETAAIRSVWLDFDHFSRVLVVSPFAAECLVEALDRYWPQLPIGPRYYAVGAATAEVLNRELGVKVHLPPEHVNGQSGRETSEALLTLPSLHGLAEQKVLLVAGEGGRTTLAEALSSRGARLTRLALYRRVFTAPDAAMQRCLASADFDALIVSSGELLEHLAGWCDIAALNQPLIVSSHRLATLAGNLGFAAPHVADSASATSLAAMTARVCGLDGGDVDQ</sequence>
<dbReference type="InterPro" id="IPR039793">
    <property type="entry name" value="UROS/Hem4"/>
</dbReference>
<dbReference type="GO" id="GO:0004852">
    <property type="term" value="F:uroporphyrinogen-III synthase activity"/>
    <property type="evidence" value="ECO:0007669"/>
    <property type="project" value="UniProtKB-UniRule"/>
</dbReference>
<evidence type="ECO:0000256" key="8">
    <source>
        <dbReference type="ARBA" id="ARBA00048617"/>
    </source>
</evidence>
<dbReference type="EC" id="4.2.1.75" evidence="3 9"/>
<dbReference type="STRING" id="574349.SAMN05443545_103383"/>
<dbReference type="UniPathway" id="UPA00251">
    <property type="reaction ID" value="UER00320"/>
</dbReference>